<dbReference type="EMBL" id="JAIWYP010000001">
    <property type="protein sequence ID" value="KAH3877578.1"/>
    <property type="molecule type" value="Genomic_DNA"/>
</dbReference>
<evidence type="ECO:0000313" key="3">
    <source>
        <dbReference type="Proteomes" id="UP000828390"/>
    </source>
</evidence>
<keyword evidence="3" id="KW-1185">Reference proteome</keyword>
<organism evidence="2 3">
    <name type="scientific">Dreissena polymorpha</name>
    <name type="common">Zebra mussel</name>
    <name type="synonym">Mytilus polymorpha</name>
    <dbReference type="NCBI Taxonomy" id="45954"/>
    <lineage>
        <taxon>Eukaryota</taxon>
        <taxon>Metazoa</taxon>
        <taxon>Spiralia</taxon>
        <taxon>Lophotrochozoa</taxon>
        <taxon>Mollusca</taxon>
        <taxon>Bivalvia</taxon>
        <taxon>Autobranchia</taxon>
        <taxon>Heteroconchia</taxon>
        <taxon>Euheterodonta</taxon>
        <taxon>Imparidentia</taxon>
        <taxon>Neoheterodontei</taxon>
        <taxon>Myida</taxon>
        <taxon>Dreissenoidea</taxon>
        <taxon>Dreissenidae</taxon>
        <taxon>Dreissena</taxon>
    </lineage>
</organism>
<reference evidence="2" key="2">
    <citation type="submission" date="2020-11" db="EMBL/GenBank/DDBJ databases">
        <authorList>
            <person name="McCartney M.A."/>
            <person name="Auch B."/>
            <person name="Kono T."/>
            <person name="Mallez S."/>
            <person name="Becker A."/>
            <person name="Gohl D.M."/>
            <person name="Silverstein K.A.T."/>
            <person name="Koren S."/>
            <person name="Bechman K.B."/>
            <person name="Herman A."/>
            <person name="Abrahante J.E."/>
            <person name="Garbe J."/>
        </authorList>
    </citation>
    <scope>NUCLEOTIDE SEQUENCE</scope>
    <source>
        <strain evidence="2">Duluth1</strain>
        <tissue evidence="2">Whole animal</tissue>
    </source>
</reference>
<dbReference type="PANTHER" id="PTHR19324">
    <property type="entry name" value="PERFORIN-LIKE PROTEIN 1"/>
    <property type="match status" value="1"/>
</dbReference>
<gene>
    <name evidence="2" type="ORF">DPMN_001453</name>
</gene>
<reference evidence="2" key="1">
    <citation type="journal article" date="2019" name="bioRxiv">
        <title>The Genome of the Zebra Mussel, Dreissena polymorpha: A Resource for Invasive Species Research.</title>
        <authorList>
            <person name="McCartney M.A."/>
            <person name="Auch B."/>
            <person name="Kono T."/>
            <person name="Mallez S."/>
            <person name="Zhang Y."/>
            <person name="Obille A."/>
            <person name="Becker A."/>
            <person name="Abrahante J.E."/>
            <person name="Garbe J."/>
            <person name="Badalamenti J.P."/>
            <person name="Herman A."/>
            <person name="Mangelson H."/>
            <person name="Liachko I."/>
            <person name="Sullivan S."/>
            <person name="Sone E.D."/>
            <person name="Koren S."/>
            <person name="Silverstein K.A.T."/>
            <person name="Beckman K.B."/>
            <person name="Gohl D.M."/>
        </authorList>
    </citation>
    <scope>NUCLEOTIDE SEQUENCE</scope>
    <source>
        <strain evidence="2">Duluth1</strain>
        <tissue evidence="2">Whole animal</tissue>
    </source>
</reference>
<evidence type="ECO:0000259" key="1">
    <source>
        <dbReference type="Pfam" id="PF16977"/>
    </source>
</evidence>
<proteinExistence type="predicted"/>
<dbReference type="Proteomes" id="UP000828390">
    <property type="component" value="Unassembled WGS sequence"/>
</dbReference>
<evidence type="ECO:0000313" key="2">
    <source>
        <dbReference type="EMBL" id="KAH3877578.1"/>
    </source>
</evidence>
<dbReference type="PANTHER" id="PTHR19324:SF33">
    <property type="entry name" value="MUCIN-5AC"/>
    <property type="match status" value="1"/>
</dbReference>
<dbReference type="InterPro" id="IPR031569">
    <property type="entry name" value="ApeC"/>
</dbReference>
<accession>A0A9D4MIG5</accession>
<name>A0A9D4MIG5_DREPO</name>
<feature type="domain" description="Apextrin C-terminal" evidence="1">
    <location>
        <begin position="4"/>
        <end position="158"/>
    </location>
</feature>
<protein>
    <recommendedName>
        <fullName evidence="1">Apextrin C-terminal domain-containing protein</fullName>
    </recommendedName>
</protein>
<dbReference type="Pfam" id="PF16977">
    <property type="entry name" value="ApeC"/>
    <property type="match status" value="1"/>
</dbReference>
<comment type="caution">
    <text evidence="2">The sequence shown here is derived from an EMBL/GenBank/DDBJ whole genome shotgun (WGS) entry which is preliminary data.</text>
</comment>
<dbReference type="AlphaFoldDB" id="A0A9D4MIG5"/>
<sequence>MRLGSFASNNIQTEFCIKSQPQVSQYDGDWPRGAYCLLKMGNCPTGFQVGSIYWDDEGVFNKNKASGTLPDGEFGSNTRIYYCCRNDGRTSSQIILPNDRPFVLLRYGLTCQNVHSMLLKELYVYWDDDDLSNSDSASGMHPYDDGGSDNHRLHFCYYQKNSPGTSIVG</sequence>